<evidence type="ECO:0000259" key="7">
    <source>
        <dbReference type="PROSITE" id="PS00715"/>
    </source>
</evidence>
<dbReference type="SUPFAM" id="SSF88659">
    <property type="entry name" value="Sigma3 and sigma4 domains of RNA polymerase sigma factors"/>
    <property type="match status" value="1"/>
</dbReference>
<keyword evidence="2 6" id="KW-0805">Transcription regulation</keyword>
<dbReference type="InterPro" id="IPR014284">
    <property type="entry name" value="RNA_pol_sigma-70_dom"/>
</dbReference>
<dbReference type="PROSITE" id="PS00716">
    <property type="entry name" value="SIGMA70_2"/>
    <property type="match status" value="1"/>
</dbReference>
<dbReference type="Proteomes" id="UP001162734">
    <property type="component" value="Chromosome"/>
</dbReference>
<proteinExistence type="inferred from homology"/>
<dbReference type="InterPro" id="IPR050813">
    <property type="entry name" value="Sigma-70_Factor"/>
</dbReference>
<feature type="domain" description="RNA polymerase sigma-70" evidence="8">
    <location>
        <begin position="205"/>
        <end position="231"/>
    </location>
</feature>
<evidence type="ECO:0000313" key="9">
    <source>
        <dbReference type="EMBL" id="BDG08542.1"/>
    </source>
</evidence>
<dbReference type="Pfam" id="PF04542">
    <property type="entry name" value="Sigma70_r2"/>
    <property type="match status" value="1"/>
</dbReference>
<dbReference type="InterPro" id="IPR000943">
    <property type="entry name" value="RNA_pol_sigma70"/>
</dbReference>
<accession>A0ABM7X9M8</accession>
<dbReference type="PANTHER" id="PTHR30376:SF3">
    <property type="entry name" value="RNA POLYMERASE SIGMA FACTOR RPOH"/>
    <property type="match status" value="1"/>
</dbReference>
<comment type="function">
    <text evidence="6">Sigma factors are initiation factors that promote the attachment of RNA polymerase to specific initiation sites and are then released.</text>
</comment>
<evidence type="ECO:0000256" key="1">
    <source>
        <dbReference type="ARBA" id="ARBA00007788"/>
    </source>
</evidence>
<evidence type="ECO:0000256" key="4">
    <source>
        <dbReference type="ARBA" id="ARBA00023125"/>
    </source>
</evidence>
<sequence length="246" mass="27935">MTKVTKGKITREELASVAPYLEAARALRPIGPEEERALAERARAGEVAARDELVRRHLPLVIAFARKQSRGELRLDELVQEGNLGLLRAVEKFDPSAGTRFSTYALWWIRAYVWKHLRQARSSVRPRSGTAARSDLSLDATVGEEEGDVTYLERVPDEAPSPDARYATAEGDARVRLALEKVRGRIGELGWDIVQRRLRQDPPDTLTEIGERWGLSRERVRQVELRTKAFLRDYLRPANDERQEAA</sequence>
<dbReference type="InterPro" id="IPR007630">
    <property type="entry name" value="RNA_pol_sigma70_r4"/>
</dbReference>
<evidence type="ECO:0000259" key="8">
    <source>
        <dbReference type="PROSITE" id="PS00716"/>
    </source>
</evidence>
<reference evidence="10" key="1">
    <citation type="journal article" date="2022" name="Int. J. Syst. Evol. Microbiol.">
        <title>Anaeromyxobacter oryzae sp. nov., Anaeromyxobacter diazotrophicus sp. nov. and Anaeromyxobacter paludicola sp. nov., isolated from paddy soils.</title>
        <authorList>
            <person name="Itoh H."/>
            <person name="Xu Z."/>
            <person name="Mise K."/>
            <person name="Masuda Y."/>
            <person name="Ushijima N."/>
            <person name="Hayakawa C."/>
            <person name="Shiratori Y."/>
            <person name="Senoo K."/>
        </authorList>
    </citation>
    <scope>NUCLEOTIDE SEQUENCE [LARGE SCALE GENOMIC DNA]</scope>
    <source>
        <strain evidence="10">Red630</strain>
    </source>
</reference>
<dbReference type="InterPro" id="IPR013324">
    <property type="entry name" value="RNA_pol_sigma_r3/r4-like"/>
</dbReference>
<evidence type="ECO:0000256" key="5">
    <source>
        <dbReference type="ARBA" id="ARBA00023163"/>
    </source>
</evidence>
<dbReference type="RefSeq" id="WP_248345717.1">
    <property type="nucleotide sequence ID" value="NZ_AP025592.1"/>
</dbReference>
<comment type="similarity">
    <text evidence="1 6">Belongs to the sigma-70 factor family.</text>
</comment>
<evidence type="ECO:0000313" key="10">
    <source>
        <dbReference type="Proteomes" id="UP001162734"/>
    </source>
</evidence>
<dbReference type="Pfam" id="PF04545">
    <property type="entry name" value="Sigma70_r4"/>
    <property type="match status" value="1"/>
</dbReference>
<dbReference type="InterPro" id="IPR036388">
    <property type="entry name" value="WH-like_DNA-bd_sf"/>
</dbReference>
<protein>
    <recommendedName>
        <fullName evidence="6">RNA polymerase sigma factor</fullName>
    </recommendedName>
</protein>
<keyword evidence="3 6" id="KW-0731">Sigma factor</keyword>
<keyword evidence="10" id="KW-1185">Reference proteome</keyword>
<dbReference type="EMBL" id="AP025592">
    <property type="protein sequence ID" value="BDG08542.1"/>
    <property type="molecule type" value="Genomic_DNA"/>
</dbReference>
<dbReference type="PRINTS" id="PR00046">
    <property type="entry name" value="SIGMA70FCT"/>
</dbReference>
<dbReference type="Gene3D" id="1.20.120.1810">
    <property type="match status" value="1"/>
</dbReference>
<evidence type="ECO:0000256" key="6">
    <source>
        <dbReference type="RuleBase" id="RU362124"/>
    </source>
</evidence>
<dbReference type="SUPFAM" id="SSF88946">
    <property type="entry name" value="Sigma2 domain of RNA polymerase sigma factors"/>
    <property type="match status" value="1"/>
</dbReference>
<organism evidence="9 10">
    <name type="scientific">Anaeromyxobacter paludicola</name>
    <dbReference type="NCBI Taxonomy" id="2918171"/>
    <lineage>
        <taxon>Bacteria</taxon>
        <taxon>Pseudomonadati</taxon>
        <taxon>Myxococcota</taxon>
        <taxon>Myxococcia</taxon>
        <taxon>Myxococcales</taxon>
        <taxon>Cystobacterineae</taxon>
        <taxon>Anaeromyxobacteraceae</taxon>
        <taxon>Anaeromyxobacter</taxon>
    </lineage>
</organism>
<dbReference type="Gene3D" id="1.10.10.10">
    <property type="entry name" value="Winged helix-like DNA-binding domain superfamily/Winged helix DNA-binding domain"/>
    <property type="match status" value="1"/>
</dbReference>
<dbReference type="NCBIfam" id="TIGR02937">
    <property type="entry name" value="sigma70-ECF"/>
    <property type="match status" value="1"/>
</dbReference>
<keyword evidence="4 6" id="KW-0238">DNA-binding</keyword>
<dbReference type="PROSITE" id="PS00715">
    <property type="entry name" value="SIGMA70_1"/>
    <property type="match status" value="1"/>
</dbReference>
<feature type="domain" description="RNA polymerase sigma-70" evidence="7">
    <location>
        <begin position="77"/>
        <end position="90"/>
    </location>
</feature>
<keyword evidence="5 6" id="KW-0804">Transcription</keyword>
<evidence type="ECO:0000256" key="2">
    <source>
        <dbReference type="ARBA" id="ARBA00023015"/>
    </source>
</evidence>
<dbReference type="InterPro" id="IPR007627">
    <property type="entry name" value="RNA_pol_sigma70_r2"/>
</dbReference>
<name>A0ABM7X9M8_9BACT</name>
<gene>
    <name evidence="9" type="primary">rpoH_2</name>
    <name evidence="9" type="ORF">AMPC_16550</name>
</gene>
<evidence type="ECO:0000256" key="3">
    <source>
        <dbReference type="ARBA" id="ARBA00023082"/>
    </source>
</evidence>
<dbReference type="InterPro" id="IPR013325">
    <property type="entry name" value="RNA_pol_sigma_r2"/>
</dbReference>
<dbReference type="PANTHER" id="PTHR30376">
    <property type="entry name" value="SIGMA FACTOR RPOH HEAT SHOCK RELATED"/>
    <property type="match status" value="1"/>
</dbReference>